<evidence type="ECO:0000256" key="11">
    <source>
        <dbReference type="HAMAP-Rule" id="MF_00244"/>
    </source>
</evidence>
<comment type="caution">
    <text evidence="13">The sequence shown here is derived from an EMBL/GenBank/DDBJ whole genome shotgun (WGS) entry which is preliminary data.</text>
</comment>
<comment type="function">
    <text evidence="1 11">Catalyzes the reversible adenylation of nicotinate mononucleotide (NaMN) to nicotinic acid adenine dinucleotide (NaAD).</text>
</comment>
<dbReference type="PANTHER" id="PTHR21342:SF0">
    <property type="entry name" value="BIFUNCTIONAL NMN ADENYLYLTRANSFERASE_NUDIX HYDROLASE"/>
    <property type="match status" value="1"/>
</dbReference>
<dbReference type="InterPro" id="IPR014729">
    <property type="entry name" value="Rossmann-like_a/b/a_fold"/>
</dbReference>
<dbReference type="NCBIfam" id="TIGR00125">
    <property type="entry name" value="cyt_tran_rel"/>
    <property type="match status" value="1"/>
</dbReference>
<dbReference type="RefSeq" id="WP_150454833.1">
    <property type="nucleotide sequence ID" value="NZ_VYKI01000012.1"/>
</dbReference>
<dbReference type="Pfam" id="PF01467">
    <property type="entry name" value="CTP_transf_like"/>
    <property type="match status" value="1"/>
</dbReference>
<comment type="catalytic activity">
    <reaction evidence="10 11">
        <text>nicotinate beta-D-ribonucleotide + ATP + H(+) = deamido-NAD(+) + diphosphate</text>
        <dbReference type="Rhea" id="RHEA:22860"/>
        <dbReference type="ChEBI" id="CHEBI:15378"/>
        <dbReference type="ChEBI" id="CHEBI:30616"/>
        <dbReference type="ChEBI" id="CHEBI:33019"/>
        <dbReference type="ChEBI" id="CHEBI:57502"/>
        <dbReference type="ChEBI" id="CHEBI:58437"/>
        <dbReference type="EC" id="2.7.7.18"/>
    </reaction>
</comment>
<name>A0ABQ6T0I1_9GAMM</name>
<reference evidence="13 14" key="1">
    <citation type="journal article" date="2020" name="Antonie Van Leeuwenhoek">
        <title>Stenotrophomonas cyclobalanopsidis sp. nov., isolated from the leaf spot disease of Cyclobalanopsis patelliformis.</title>
        <authorList>
            <person name="Bian D.R."/>
            <person name="Xue H."/>
            <person name="Piao C.G."/>
            <person name="Li Y."/>
        </authorList>
    </citation>
    <scope>NUCLEOTIDE SEQUENCE [LARGE SCALE GENOMIC DNA]</scope>
    <source>
        <strain evidence="13 14">TPQG1-4</strain>
    </source>
</reference>
<evidence type="ECO:0000256" key="5">
    <source>
        <dbReference type="ARBA" id="ARBA00022679"/>
    </source>
</evidence>
<dbReference type="CDD" id="cd02165">
    <property type="entry name" value="NMNAT"/>
    <property type="match status" value="1"/>
</dbReference>
<keyword evidence="14" id="KW-1185">Reference proteome</keyword>
<dbReference type="Proteomes" id="UP000326367">
    <property type="component" value="Unassembled WGS sequence"/>
</dbReference>
<keyword evidence="4 11" id="KW-0662">Pyridine nucleotide biosynthesis</keyword>
<evidence type="ECO:0000256" key="3">
    <source>
        <dbReference type="ARBA" id="ARBA00009014"/>
    </source>
</evidence>
<evidence type="ECO:0000256" key="4">
    <source>
        <dbReference type="ARBA" id="ARBA00022642"/>
    </source>
</evidence>
<dbReference type="NCBIfam" id="TIGR00482">
    <property type="entry name" value="nicotinate (nicotinamide) nucleotide adenylyltransferase"/>
    <property type="match status" value="1"/>
</dbReference>
<feature type="domain" description="Cytidyltransferase-like" evidence="12">
    <location>
        <begin position="6"/>
        <end position="156"/>
    </location>
</feature>
<dbReference type="InterPro" id="IPR005248">
    <property type="entry name" value="NadD/NMNAT"/>
</dbReference>
<evidence type="ECO:0000256" key="6">
    <source>
        <dbReference type="ARBA" id="ARBA00022695"/>
    </source>
</evidence>
<evidence type="ECO:0000256" key="1">
    <source>
        <dbReference type="ARBA" id="ARBA00002324"/>
    </source>
</evidence>
<dbReference type="GO" id="GO:0004515">
    <property type="term" value="F:nicotinate-nucleotide adenylyltransferase activity"/>
    <property type="evidence" value="ECO:0007669"/>
    <property type="project" value="UniProtKB-EC"/>
</dbReference>
<dbReference type="HAMAP" id="MF_00244">
    <property type="entry name" value="NaMN_adenylyltr"/>
    <property type="match status" value="1"/>
</dbReference>
<dbReference type="EMBL" id="VYKI01000012">
    <property type="protein sequence ID" value="KAA8997889.1"/>
    <property type="molecule type" value="Genomic_DNA"/>
</dbReference>
<gene>
    <name evidence="11 13" type="primary">nadD</name>
    <name evidence="13" type="ORF">FJU31_11335</name>
</gene>
<evidence type="ECO:0000256" key="9">
    <source>
        <dbReference type="ARBA" id="ARBA00023027"/>
    </source>
</evidence>
<comment type="pathway">
    <text evidence="2 11">Cofactor biosynthesis; NAD(+) biosynthesis; deamido-NAD(+) from nicotinate D-ribonucleotide: step 1/1.</text>
</comment>
<protein>
    <recommendedName>
        <fullName evidence="11">Probable nicotinate-nucleotide adenylyltransferase</fullName>
        <ecNumber evidence="11">2.7.7.18</ecNumber>
    </recommendedName>
    <alternativeName>
        <fullName evidence="11">Deamido-NAD(+) diphosphorylase</fullName>
    </alternativeName>
    <alternativeName>
        <fullName evidence="11">Deamido-NAD(+) pyrophosphorylase</fullName>
    </alternativeName>
    <alternativeName>
        <fullName evidence="11">Nicotinate mononucleotide adenylyltransferase</fullName>
        <shortName evidence="11">NaMN adenylyltransferase</shortName>
    </alternativeName>
</protein>
<dbReference type="SUPFAM" id="SSF52374">
    <property type="entry name" value="Nucleotidylyl transferase"/>
    <property type="match status" value="1"/>
</dbReference>
<keyword evidence="8 11" id="KW-0067">ATP-binding</keyword>
<keyword evidence="9 11" id="KW-0520">NAD</keyword>
<keyword evidence="5 11" id="KW-0808">Transferase</keyword>
<comment type="similarity">
    <text evidence="3 11">Belongs to the NadD family.</text>
</comment>
<evidence type="ECO:0000256" key="10">
    <source>
        <dbReference type="ARBA" id="ARBA00048721"/>
    </source>
</evidence>
<evidence type="ECO:0000256" key="7">
    <source>
        <dbReference type="ARBA" id="ARBA00022741"/>
    </source>
</evidence>
<evidence type="ECO:0000313" key="13">
    <source>
        <dbReference type="EMBL" id="KAA8997889.1"/>
    </source>
</evidence>
<dbReference type="EC" id="2.7.7.18" evidence="11"/>
<evidence type="ECO:0000256" key="2">
    <source>
        <dbReference type="ARBA" id="ARBA00005019"/>
    </source>
</evidence>
<evidence type="ECO:0000256" key="8">
    <source>
        <dbReference type="ARBA" id="ARBA00022840"/>
    </source>
</evidence>
<dbReference type="InterPro" id="IPR004821">
    <property type="entry name" value="Cyt_trans-like"/>
</dbReference>
<sequence>MSLRVYYGGTFDPVHLGHLAIARAARDELQVAVRMLPAADPPHRAAPGATAEQRCRMLSLAIGDEPGLLLDRRELDRAARNPGQPSYTVDTLRELRAELGPSRPLAWLVGADSLLALPAWHEWQALFGLAHIIVAERPGSPLRDAVAGELGQALEGRWADNEQSLFASPAGRVLRLHQPLRSESASAVRTQIAAAGPWRAMLPPAVADYVAGHRLYHPGTP</sequence>
<dbReference type="Gene3D" id="3.40.50.620">
    <property type="entry name" value="HUPs"/>
    <property type="match status" value="1"/>
</dbReference>
<evidence type="ECO:0000259" key="12">
    <source>
        <dbReference type="Pfam" id="PF01467"/>
    </source>
</evidence>
<dbReference type="NCBIfam" id="NF000839">
    <property type="entry name" value="PRK00071.1-1"/>
    <property type="match status" value="1"/>
</dbReference>
<keyword evidence="6 11" id="KW-0548">Nucleotidyltransferase</keyword>
<dbReference type="PANTHER" id="PTHR21342">
    <property type="entry name" value="PHOSPHOPANTETHEINE ADENYLYLTRANSFERASE"/>
    <property type="match status" value="1"/>
</dbReference>
<evidence type="ECO:0000313" key="14">
    <source>
        <dbReference type="Proteomes" id="UP000326367"/>
    </source>
</evidence>
<accession>A0ABQ6T0I1</accession>
<keyword evidence="7 11" id="KW-0547">Nucleotide-binding</keyword>
<organism evidence="13 14">
    <name type="scientific">Stenotrophomonas cyclobalanopsidis</name>
    <dbReference type="NCBI Taxonomy" id="2771362"/>
    <lineage>
        <taxon>Bacteria</taxon>
        <taxon>Pseudomonadati</taxon>
        <taxon>Pseudomonadota</taxon>
        <taxon>Gammaproteobacteria</taxon>
        <taxon>Lysobacterales</taxon>
        <taxon>Lysobacteraceae</taxon>
        <taxon>Stenotrophomonas</taxon>
    </lineage>
</organism>
<proteinExistence type="inferred from homology"/>